<dbReference type="InterPro" id="IPR051212">
    <property type="entry name" value="Type-I_RE_S_subunit"/>
</dbReference>
<gene>
    <name evidence="6" type="ORF">A6F49_00855</name>
</gene>
<comment type="caution">
    <text evidence="6">The sequence shown here is derived from an EMBL/GenBank/DDBJ whole genome shotgun (WGS) entry which is preliminary data.</text>
</comment>
<dbReference type="CDD" id="cd17268">
    <property type="entry name" value="RMtype1_S_Ara36733I_TRD1-CR1_like"/>
    <property type="match status" value="1"/>
</dbReference>
<evidence type="ECO:0000256" key="2">
    <source>
        <dbReference type="ARBA" id="ARBA00022747"/>
    </source>
</evidence>
<dbReference type="GO" id="GO:0003677">
    <property type="term" value="F:DNA binding"/>
    <property type="evidence" value="ECO:0007669"/>
    <property type="project" value="UniProtKB-KW"/>
</dbReference>
<dbReference type="InterPro" id="IPR000055">
    <property type="entry name" value="Restrct_endonuc_typeI_TRD"/>
</dbReference>
<keyword evidence="3" id="KW-0238">DNA-binding</keyword>
<dbReference type="PANTHER" id="PTHR43140">
    <property type="entry name" value="TYPE-1 RESTRICTION ENZYME ECOKI SPECIFICITY PROTEIN"/>
    <property type="match status" value="1"/>
</dbReference>
<reference evidence="6 7" key="1">
    <citation type="submission" date="2016-04" db="EMBL/GenBank/DDBJ databases">
        <title>First whole genome shotgun sequence of the bacterium Enteractinococcus sp. strain UASWS1574.</title>
        <authorList>
            <person name="Crovadore J."/>
            <person name="Chablais R."/>
            <person name="Lefort F."/>
        </authorList>
    </citation>
    <scope>NUCLEOTIDE SEQUENCE [LARGE SCALE GENOMIC DNA]</scope>
    <source>
        <strain evidence="6 7">UASWS1574</strain>
    </source>
</reference>
<feature type="domain" description="Type I restriction modification DNA specificity" evidence="5">
    <location>
        <begin position="20"/>
        <end position="196"/>
    </location>
</feature>
<dbReference type="REBASE" id="165005">
    <property type="entry name" value="S.Ehe1574ORF860P"/>
</dbReference>
<dbReference type="CDD" id="cd17252">
    <property type="entry name" value="RMtype1_S_EcoKI-TRD1-CR1_like"/>
    <property type="match status" value="1"/>
</dbReference>
<proteinExistence type="inferred from homology"/>
<dbReference type="EMBL" id="LXEY01000109">
    <property type="protein sequence ID" value="OAV52202.1"/>
    <property type="molecule type" value="Genomic_DNA"/>
</dbReference>
<comment type="similarity">
    <text evidence="1">Belongs to the type-I restriction system S methylase family.</text>
</comment>
<dbReference type="Proteomes" id="UP000078292">
    <property type="component" value="Unassembled WGS sequence"/>
</dbReference>
<evidence type="ECO:0000256" key="3">
    <source>
        <dbReference type="ARBA" id="ARBA00023125"/>
    </source>
</evidence>
<protein>
    <recommendedName>
        <fullName evidence="5">Type I restriction modification DNA specificity domain-containing protein</fullName>
    </recommendedName>
</protein>
<evidence type="ECO:0000313" key="7">
    <source>
        <dbReference type="Proteomes" id="UP000078292"/>
    </source>
</evidence>
<name>A0A1B7LVF3_9MICC</name>
<evidence type="ECO:0000313" key="6">
    <source>
        <dbReference type="EMBL" id="OAV52202.1"/>
    </source>
</evidence>
<sequence>MSKLTELLDEISSGEVVRARFSDVCDYVRGVTYKKDQEVTSCTLGGIKLLRANNITVGSNTLNFDDVKCVSPEVKVSERQKLSAGDILICAGSGSREHVGKVAFIEEGMPYTFGGFMAVIRTSDDLRSRYFYHVLSSGLFKSYLQTALTSTTINNLSARIMANFTFPLPPLKVQQEIVQMLDAFTDLEQSLVSELELRTTQMSEYIDDIFENLDAESTTLGSVGKFTRGSSLQKKDFVDSGIPCMHYGQVFTQYGLSTKNTVAFVTTQFAAGKRTMKPGDLFVATTSENDEDLGKAVAWLGHEEVVVGTDAYIYSHDLDPKFVSYFFASSSFQLQKRRFITGTKVRRISDKAMSTFEIKVPAREVQQDIVTQLDAFEALIQSIEQEISLRRKQYEFYRDELLRFTPRET</sequence>
<dbReference type="InterPro" id="IPR044946">
    <property type="entry name" value="Restrct_endonuc_typeI_TRD_sf"/>
</dbReference>
<evidence type="ECO:0000256" key="1">
    <source>
        <dbReference type="ARBA" id="ARBA00010923"/>
    </source>
</evidence>
<dbReference type="GO" id="GO:0009307">
    <property type="term" value="P:DNA restriction-modification system"/>
    <property type="evidence" value="ECO:0007669"/>
    <property type="project" value="UniProtKB-KW"/>
</dbReference>
<dbReference type="Pfam" id="PF01420">
    <property type="entry name" value="Methylase_S"/>
    <property type="match status" value="2"/>
</dbReference>
<accession>A0A1B7LVF3</accession>
<evidence type="ECO:0000259" key="5">
    <source>
        <dbReference type="Pfam" id="PF01420"/>
    </source>
</evidence>
<dbReference type="PANTHER" id="PTHR43140:SF1">
    <property type="entry name" value="TYPE I RESTRICTION ENZYME ECOKI SPECIFICITY SUBUNIT"/>
    <property type="match status" value="1"/>
</dbReference>
<evidence type="ECO:0000256" key="4">
    <source>
        <dbReference type="ARBA" id="ARBA00038652"/>
    </source>
</evidence>
<comment type="subunit">
    <text evidence="4">The methyltransferase is composed of M and S polypeptides.</text>
</comment>
<dbReference type="STRING" id="1837282.A6F49_00855"/>
<dbReference type="RefSeq" id="WP_052499928.1">
    <property type="nucleotide sequence ID" value="NZ_LXEY01000109.1"/>
</dbReference>
<dbReference type="OrthoDB" id="3197085at2"/>
<keyword evidence="7" id="KW-1185">Reference proteome</keyword>
<dbReference type="AlphaFoldDB" id="A0A1B7LVF3"/>
<feature type="domain" description="Type I restriction modification DNA specificity" evidence="5">
    <location>
        <begin position="313"/>
        <end position="387"/>
    </location>
</feature>
<keyword evidence="2" id="KW-0680">Restriction system</keyword>
<dbReference type="Gene3D" id="3.90.220.20">
    <property type="entry name" value="DNA methylase specificity domains"/>
    <property type="match status" value="2"/>
</dbReference>
<dbReference type="SUPFAM" id="SSF116734">
    <property type="entry name" value="DNA methylase specificity domain"/>
    <property type="match status" value="2"/>
</dbReference>
<organism evidence="6 7">
    <name type="scientific">Enteractinococcus helveticum</name>
    <dbReference type="NCBI Taxonomy" id="1837282"/>
    <lineage>
        <taxon>Bacteria</taxon>
        <taxon>Bacillati</taxon>
        <taxon>Actinomycetota</taxon>
        <taxon>Actinomycetes</taxon>
        <taxon>Micrococcales</taxon>
        <taxon>Micrococcaceae</taxon>
    </lineage>
</organism>